<evidence type="ECO:0000313" key="13">
    <source>
        <dbReference type="EMBL" id="MFD1864451.1"/>
    </source>
</evidence>
<comment type="catalytic activity">
    <reaction evidence="1">
        <text>Transfers a segment of a (1-&gt;4)-alpha-D-glucan chain to a primary hydroxy group in a similar glucan chain.</text>
        <dbReference type="EC" id="2.4.1.18"/>
    </reaction>
</comment>
<evidence type="ECO:0000256" key="4">
    <source>
        <dbReference type="ARBA" id="ARBA00009000"/>
    </source>
</evidence>
<evidence type="ECO:0000259" key="12">
    <source>
        <dbReference type="SMART" id="SM00642"/>
    </source>
</evidence>
<comment type="caution">
    <text evidence="13">The sequence shown here is derived from an EMBL/GenBank/DDBJ whole genome shotgun (WGS) entry which is preliminary data.</text>
</comment>
<gene>
    <name evidence="13" type="primary">glgB</name>
    <name evidence="13" type="ORF">ACFSDB_16230</name>
</gene>
<dbReference type="RefSeq" id="WP_377340619.1">
    <property type="nucleotide sequence ID" value="NZ_JBHUFW010000012.1"/>
</dbReference>
<dbReference type="Pfam" id="PF00128">
    <property type="entry name" value="Alpha-amylase"/>
    <property type="match status" value="1"/>
</dbReference>
<dbReference type="EMBL" id="JBHUFW010000012">
    <property type="protein sequence ID" value="MFD1864451.1"/>
    <property type="molecule type" value="Genomic_DNA"/>
</dbReference>
<proteinExistence type="inferred from homology"/>
<evidence type="ECO:0000256" key="2">
    <source>
        <dbReference type="ARBA" id="ARBA00002953"/>
    </source>
</evidence>
<dbReference type="InterPro" id="IPR006048">
    <property type="entry name" value="A-amylase/branching_C"/>
</dbReference>
<dbReference type="InterPro" id="IPR044143">
    <property type="entry name" value="GlgB_N_E_set_prok"/>
</dbReference>
<dbReference type="InterPro" id="IPR037439">
    <property type="entry name" value="Branching_enzy"/>
</dbReference>
<dbReference type="EC" id="2.4.1.18" evidence="5 11"/>
<dbReference type="InterPro" id="IPR013783">
    <property type="entry name" value="Ig-like_fold"/>
</dbReference>
<evidence type="ECO:0000256" key="3">
    <source>
        <dbReference type="ARBA" id="ARBA00004964"/>
    </source>
</evidence>
<dbReference type="PANTHER" id="PTHR43651">
    <property type="entry name" value="1,4-ALPHA-GLUCAN-BRANCHING ENZYME"/>
    <property type="match status" value="1"/>
</dbReference>
<keyword evidence="14" id="KW-1185">Reference proteome</keyword>
<keyword evidence="9" id="KW-0320">Glycogen biosynthesis</keyword>
<evidence type="ECO:0000256" key="10">
    <source>
        <dbReference type="ARBA" id="ARBA00023277"/>
    </source>
</evidence>
<dbReference type="InterPro" id="IPR006047">
    <property type="entry name" value="GH13_cat_dom"/>
</dbReference>
<dbReference type="Pfam" id="PF02806">
    <property type="entry name" value="Alpha-amylase_C"/>
    <property type="match status" value="1"/>
</dbReference>
<evidence type="ECO:0000256" key="6">
    <source>
        <dbReference type="ARBA" id="ARBA00022600"/>
    </source>
</evidence>
<comment type="pathway">
    <text evidence="3">Glycan biosynthesis; glycogen biosynthesis.</text>
</comment>
<dbReference type="PANTHER" id="PTHR43651:SF3">
    <property type="entry name" value="1,4-ALPHA-GLUCAN-BRANCHING ENZYME"/>
    <property type="match status" value="1"/>
</dbReference>
<dbReference type="SMART" id="SM00642">
    <property type="entry name" value="Aamy"/>
    <property type="match status" value="1"/>
</dbReference>
<dbReference type="Gene3D" id="2.60.40.1180">
    <property type="entry name" value="Golgi alpha-mannosidase II"/>
    <property type="match status" value="1"/>
</dbReference>
<dbReference type="NCBIfam" id="NF008967">
    <property type="entry name" value="PRK12313.1"/>
    <property type="match status" value="1"/>
</dbReference>
<dbReference type="SUPFAM" id="SSF51011">
    <property type="entry name" value="Glycosyl hydrolase domain"/>
    <property type="match status" value="1"/>
</dbReference>
<organism evidence="13 14">
    <name type="scientific">Planococcus chinensis</name>
    <dbReference type="NCBI Taxonomy" id="272917"/>
    <lineage>
        <taxon>Bacteria</taxon>
        <taxon>Bacillati</taxon>
        <taxon>Bacillota</taxon>
        <taxon>Bacilli</taxon>
        <taxon>Bacillales</taxon>
        <taxon>Caryophanaceae</taxon>
        <taxon>Planococcus</taxon>
    </lineage>
</organism>
<dbReference type="Pfam" id="PF02922">
    <property type="entry name" value="CBM_48"/>
    <property type="match status" value="1"/>
</dbReference>
<dbReference type="Gene3D" id="3.20.20.80">
    <property type="entry name" value="Glycosidases"/>
    <property type="match status" value="1"/>
</dbReference>
<keyword evidence="7" id="KW-0328">Glycosyltransferase</keyword>
<dbReference type="SUPFAM" id="SSF51445">
    <property type="entry name" value="(Trans)glycosidases"/>
    <property type="match status" value="1"/>
</dbReference>
<sequence>MGNKKLELTSDKIAEFHQGRMADAYLYFGAHPFPEETAFSVWVPEAAEVSVLCWHPQNTGEERYRMERHPDDDSIWQCSIPGDRTGSVYVYEIETAAGELLRKSDPYARAGEKRPANRSVVAPVSAHRWTAGALQFKRNHSAQHAEKPMAIYELHIGTWKRKKNGDFLTYRELAELLIPYVKKQGFTHIEVLPLTEHPLDESWGYQTTGYFAPTSRYGTSDDLKYFIGKCAESGLGLFLDWVPGHFCQDLHALALFNGQPLYEDSREGRGINPEWGTLNFDVRRGEVASFLLSSAHYWLEEFKFDGFRMDALMKLLYIPNDDARVHNPEGKAFLQGLTTSLRQHFPSAILIAEDAWHYPKVTAAVEEDGIGFHYKWNFGWMHDTLGYFETPPSARPDVHDKLSFALTYYYEEKYISVFSHDQVVDGQQSLLNRLPGSQEEKFRQLRLLLGFWAVHPGKKLIFMGQEFGHAEEWKFQPELDWFLFDYRVHRETALFTKDLLSLYRNEKALYELDDDREGFLWLDPHNHEQSVIAFIRRGKLPKDECIIICNFSDAHYGAFGVGVPRNAAYRQMFTSNASIYGGTEKEGGTIKKARQAPLDGQDYSVEIDLPAYTISIWKQKRDGSDGHE</sequence>
<evidence type="ECO:0000313" key="14">
    <source>
        <dbReference type="Proteomes" id="UP001597273"/>
    </source>
</evidence>
<keyword evidence="6" id="KW-0321">Glycogen metabolism</keyword>
<dbReference type="NCBIfam" id="TIGR01515">
    <property type="entry name" value="branching_enzym"/>
    <property type="match status" value="1"/>
</dbReference>
<dbReference type="InterPro" id="IPR006407">
    <property type="entry name" value="GlgB"/>
</dbReference>
<dbReference type="Proteomes" id="UP001597273">
    <property type="component" value="Unassembled WGS sequence"/>
</dbReference>
<evidence type="ECO:0000256" key="11">
    <source>
        <dbReference type="NCBIfam" id="TIGR01515"/>
    </source>
</evidence>
<keyword evidence="10" id="KW-0119">Carbohydrate metabolism</keyword>
<comment type="similarity">
    <text evidence="4">Belongs to the glycosyl hydrolase 13 family. GlgB subfamily.</text>
</comment>
<name>A0ABW4QLD4_9BACL</name>
<comment type="function">
    <text evidence="2">Catalyzes the formation of the alpha-1,6-glucosidic linkages in glycogen by scission of a 1,4-alpha-linked oligosaccharide from growing alpha-1,4-glucan chains and the subsequent attachment of the oligosaccharide to the alpha-1,6 position.</text>
</comment>
<dbReference type="PIRSF" id="PIRSF000463">
    <property type="entry name" value="GlgB"/>
    <property type="match status" value="1"/>
</dbReference>
<dbReference type="InterPro" id="IPR017853">
    <property type="entry name" value="GH"/>
</dbReference>
<protein>
    <recommendedName>
        <fullName evidence="5 11">1,4-alpha-glucan branching enzyme</fullName>
        <ecNumber evidence="5 11">2.4.1.18</ecNumber>
    </recommendedName>
</protein>
<dbReference type="CDD" id="cd02855">
    <property type="entry name" value="E_set_GBE_prok_N"/>
    <property type="match status" value="1"/>
</dbReference>
<dbReference type="InterPro" id="IPR004193">
    <property type="entry name" value="Glyco_hydro_13_N"/>
</dbReference>
<evidence type="ECO:0000256" key="8">
    <source>
        <dbReference type="ARBA" id="ARBA00022679"/>
    </source>
</evidence>
<dbReference type="CDD" id="cd11322">
    <property type="entry name" value="AmyAc_Glg_BE"/>
    <property type="match status" value="1"/>
</dbReference>
<evidence type="ECO:0000256" key="9">
    <source>
        <dbReference type="ARBA" id="ARBA00023056"/>
    </source>
</evidence>
<evidence type="ECO:0000256" key="5">
    <source>
        <dbReference type="ARBA" id="ARBA00012541"/>
    </source>
</evidence>
<reference evidence="14" key="1">
    <citation type="journal article" date="2019" name="Int. J. Syst. Evol. Microbiol.">
        <title>The Global Catalogue of Microorganisms (GCM) 10K type strain sequencing project: providing services to taxonomists for standard genome sequencing and annotation.</title>
        <authorList>
            <consortium name="The Broad Institute Genomics Platform"/>
            <consortium name="The Broad Institute Genome Sequencing Center for Infectious Disease"/>
            <person name="Wu L."/>
            <person name="Ma J."/>
        </authorList>
    </citation>
    <scope>NUCLEOTIDE SEQUENCE [LARGE SCALE GENOMIC DNA]</scope>
    <source>
        <strain evidence="14">CGMCC 1.15475</strain>
    </source>
</reference>
<keyword evidence="8" id="KW-0808">Transferase</keyword>
<dbReference type="Gene3D" id="2.60.40.10">
    <property type="entry name" value="Immunoglobulins"/>
    <property type="match status" value="1"/>
</dbReference>
<dbReference type="InterPro" id="IPR013780">
    <property type="entry name" value="Glyco_hydro_b"/>
</dbReference>
<evidence type="ECO:0000256" key="7">
    <source>
        <dbReference type="ARBA" id="ARBA00022676"/>
    </source>
</evidence>
<accession>A0ABW4QLD4</accession>
<evidence type="ECO:0000256" key="1">
    <source>
        <dbReference type="ARBA" id="ARBA00000826"/>
    </source>
</evidence>
<feature type="domain" description="Glycosyl hydrolase family 13 catalytic" evidence="12">
    <location>
        <begin position="153"/>
        <end position="491"/>
    </location>
</feature>